<proteinExistence type="predicted"/>
<protein>
    <submittedName>
        <fullName evidence="2">Uncharacterized protein</fullName>
    </submittedName>
</protein>
<feature type="region of interest" description="Disordered" evidence="1">
    <location>
        <begin position="39"/>
        <end position="78"/>
    </location>
</feature>
<gene>
    <name evidence="3" type="ORF">DY000_02044513</name>
    <name evidence="2" type="ORF">F2Q70_00011113</name>
</gene>
<sequence length="78" mass="9399">MIFGDYGDGDLSSLITCSYHQPIRNVNDLALMALHNMDPRRDDRLERQTDRQWRQRDVEQEREEEMMKKMDHASFVEQ</sequence>
<dbReference type="AlphaFoldDB" id="A0A3N6Q3Y7"/>
<dbReference type="EMBL" id="QGKY02000089">
    <property type="protein sequence ID" value="KAF2613435.1"/>
    <property type="molecule type" value="Genomic_DNA"/>
</dbReference>
<evidence type="ECO:0000256" key="1">
    <source>
        <dbReference type="SAM" id="MobiDB-lite"/>
    </source>
</evidence>
<reference evidence="3 4" key="3">
    <citation type="journal article" date="2020" name="BMC Genomics">
        <title>Intraspecific diversification of the crop wild relative Brassica cretica Lam. using demographic model selection.</title>
        <authorList>
            <person name="Kioukis A."/>
            <person name="Michalopoulou V.A."/>
            <person name="Briers L."/>
            <person name="Pirintsos S."/>
            <person name="Studholme D.J."/>
            <person name="Pavlidis P."/>
            <person name="Sarris P.F."/>
        </authorList>
    </citation>
    <scope>NUCLEOTIDE SEQUENCE [LARGE SCALE GENOMIC DNA]</scope>
    <source>
        <strain evidence="4">cv. PFS-1207/04</strain>
        <strain evidence="3">PFS-1207/04</strain>
    </source>
</reference>
<comment type="caution">
    <text evidence="2">The sequence shown here is derived from an EMBL/GenBank/DDBJ whole genome shotgun (WGS) entry which is preliminary data.</text>
</comment>
<reference evidence="3" key="2">
    <citation type="submission" date="2019-12" db="EMBL/GenBank/DDBJ databases">
        <authorList>
            <person name="Studholme D.J."/>
            <person name="Sarris P."/>
        </authorList>
    </citation>
    <scope>NUCLEOTIDE SEQUENCE</scope>
    <source>
        <strain evidence="3">PFS-1207/04</strain>
        <tissue evidence="3">Leaf</tissue>
    </source>
</reference>
<evidence type="ECO:0000313" key="4">
    <source>
        <dbReference type="Proteomes" id="UP000266723"/>
    </source>
</evidence>
<organism evidence="2">
    <name type="scientific">Brassica cretica</name>
    <name type="common">Mustard</name>
    <dbReference type="NCBI Taxonomy" id="69181"/>
    <lineage>
        <taxon>Eukaryota</taxon>
        <taxon>Viridiplantae</taxon>
        <taxon>Streptophyta</taxon>
        <taxon>Embryophyta</taxon>
        <taxon>Tracheophyta</taxon>
        <taxon>Spermatophyta</taxon>
        <taxon>Magnoliopsida</taxon>
        <taxon>eudicotyledons</taxon>
        <taxon>Gunneridae</taxon>
        <taxon>Pentapetalae</taxon>
        <taxon>rosids</taxon>
        <taxon>malvids</taxon>
        <taxon>Brassicales</taxon>
        <taxon>Brassicaceae</taxon>
        <taxon>Brassiceae</taxon>
        <taxon>Brassica</taxon>
    </lineage>
</organism>
<keyword evidence="4" id="KW-1185">Reference proteome</keyword>
<reference evidence="2" key="1">
    <citation type="submission" date="2019-12" db="EMBL/GenBank/DDBJ databases">
        <title>Genome sequencing and annotation of Brassica cretica.</title>
        <authorList>
            <person name="Studholme D.J."/>
            <person name="Sarris P.F."/>
        </authorList>
    </citation>
    <scope>NUCLEOTIDE SEQUENCE</scope>
    <source>
        <strain evidence="2">PFS-102/07</strain>
        <tissue evidence="2">Leaf</tissue>
    </source>
</reference>
<evidence type="ECO:0000313" key="3">
    <source>
        <dbReference type="EMBL" id="KAF3611254.1"/>
    </source>
</evidence>
<evidence type="ECO:0000313" key="2">
    <source>
        <dbReference type="EMBL" id="KAF2613435.1"/>
    </source>
</evidence>
<accession>A0A3N6Q3Y7</accession>
<name>A0A3N6Q3Y7_BRACR</name>
<dbReference type="EMBL" id="QGKV02000297">
    <property type="protein sequence ID" value="KAF3611254.1"/>
    <property type="molecule type" value="Genomic_DNA"/>
</dbReference>
<dbReference type="Proteomes" id="UP000266723">
    <property type="component" value="Unassembled WGS sequence"/>
</dbReference>